<dbReference type="Proteomes" id="UP001151518">
    <property type="component" value="Unassembled WGS sequence"/>
</dbReference>
<dbReference type="GO" id="GO:0007030">
    <property type="term" value="P:Golgi organization"/>
    <property type="evidence" value="ECO:0007669"/>
    <property type="project" value="TreeGrafter"/>
</dbReference>
<evidence type="ECO:0000256" key="3">
    <source>
        <dbReference type="ARBA" id="ARBA00020976"/>
    </source>
</evidence>
<comment type="caution">
    <text evidence="11">The sequence shown here is derived from an EMBL/GenBank/DDBJ whole genome shotgun (WGS) entry which is preliminary data.</text>
</comment>
<evidence type="ECO:0000313" key="11">
    <source>
        <dbReference type="EMBL" id="KAJ2675474.1"/>
    </source>
</evidence>
<dbReference type="GO" id="GO:0006891">
    <property type="term" value="P:intra-Golgi vesicle-mediated transport"/>
    <property type="evidence" value="ECO:0007669"/>
    <property type="project" value="TreeGrafter"/>
</dbReference>
<evidence type="ECO:0000256" key="5">
    <source>
        <dbReference type="ARBA" id="ARBA00022927"/>
    </source>
</evidence>
<feature type="domain" description="Conserved oligomeric Golgi complex subunit 3 C-terminal" evidence="10">
    <location>
        <begin position="227"/>
        <end position="648"/>
    </location>
</feature>
<name>A0A9W8G724_9FUNG</name>
<dbReference type="OrthoDB" id="296793at2759"/>
<proteinExistence type="inferred from homology"/>
<dbReference type="EMBL" id="JANBTW010000048">
    <property type="protein sequence ID" value="KAJ2675474.1"/>
    <property type="molecule type" value="Genomic_DNA"/>
</dbReference>
<organism evidence="11 12">
    <name type="scientific">Coemansia spiralis</name>
    <dbReference type="NCBI Taxonomy" id="417178"/>
    <lineage>
        <taxon>Eukaryota</taxon>
        <taxon>Fungi</taxon>
        <taxon>Fungi incertae sedis</taxon>
        <taxon>Zoopagomycota</taxon>
        <taxon>Kickxellomycotina</taxon>
        <taxon>Kickxellomycetes</taxon>
        <taxon>Kickxellales</taxon>
        <taxon>Kickxellaceae</taxon>
        <taxon>Coemansia</taxon>
    </lineage>
</organism>
<dbReference type="AlphaFoldDB" id="A0A9W8G724"/>
<dbReference type="InterPro" id="IPR007265">
    <property type="entry name" value="COG_su3"/>
</dbReference>
<feature type="domain" description="Conserved oligomeric Golgi complex subunit 3 N-terminal" evidence="9">
    <location>
        <begin position="66"/>
        <end position="208"/>
    </location>
</feature>
<evidence type="ECO:0000256" key="4">
    <source>
        <dbReference type="ARBA" id="ARBA00022448"/>
    </source>
</evidence>
<evidence type="ECO:0000259" key="9">
    <source>
        <dbReference type="Pfam" id="PF04136"/>
    </source>
</evidence>
<comment type="similarity">
    <text evidence="2">Belongs to the COG3 family.</text>
</comment>
<dbReference type="PANTHER" id="PTHR13302:SF8">
    <property type="entry name" value="CONSERVED OLIGOMERIC GOLGI COMPLEX SUBUNIT 3"/>
    <property type="match status" value="1"/>
</dbReference>
<dbReference type="InterPro" id="IPR048320">
    <property type="entry name" value="COG3_N"/>
</dbReference>
<accession>A0A9W8G724</accession>
<evidence type="ECO:0000256" key="2">
    <source>
        <dbReference type="ARBA" id="ARBA00009936"/>
    </source>
</evidence>
<dbReference type="GO" id="GO:0000139">
    <property type="term" value="C:Golgi membrane"/>
    <property type="evidence" value="ECO:0007669"/>
    <property type="project" value="UniProtKB-SubCell"/>
</dbReference>
<evidence type="ECO:0000256" key="1">
    <source>
        <dbReference type="ARBA" id="ARBA00004395"/>
    </source>
</evidence>
<dbReference type="PANTHER" id="PTHR13302">
    <property type="entry name" value="CONSERVED OLIGOMERIC GOLGI COMPLEX COMPONENT 3"/>
    <property type="match status" value="1"/>
</dbReference>
<dbReference type="Pfam" id="PF04136">
    <property type="entry name" value="COG3_N"/>
    <property type="match status" value="1"/>
</dbReference>
<dbReference type="Pfam" id="PF20671">
    <property type="entry name" value="COG3_C"/>
    <property type="match status" value="1"/>
</dbReference>
<evidence type="ECO:0000313" key="12">
    <source>
        <dbReference type="Proteomes" id="UP001151518"/>
    </source>
</evidence>
<keyword evidence="7" id="KW-0472">Membrane</keyword>
<keyword evidence="5" id="KW-0653">Protein transport</keyword>
<keyword evidence="4" id="KW-0813">Transport</keyword>
<comment type="subcellular location">
    <subcellularLocation>
        <location evidence="1">Golgi apparatus membrane</location>
        <topology evidence="1">Peripheral membrane protein</topology>
    </subcellularLocation>
</comment>
<dbReference type="GO" id="GO:0005801">
    <property type="term" value="C:cis-Golgi network"/>
    <property type="evidence" value="ECO:0007669"/>
    <property type="project" value="InterPro"/>
</dbReference>
<sequence>MKMSYFPSLAVLPKETPSPETIQHVERSPKDLAEPIETIAQFLEWYSNIENHLADGQDQEAHAFAELLRIRASQCGDMLECIMDVENLLDRMEVSYRKVCEQTEGVKLACANLGERRDRFSKLSDQIEEQLSVYNSLSHLSQLFNSPGDRVCLDPEFLPSLEKAESAIAFIEAHPSGKDSELFLMRFGQCRMRALSLIKMHALRVFKQLSIDMSTAFSQDGSSSRSAALFVKFRAQTATLAPLLHALQKRSQKSEAGSTECQILLDVQNSYFQSRRTWLRPYIQDHLKTITKEHEEVAAADPTSSTAPADVRIDSLRDWCAFVMNVCADEYRIYYDFFSATIDSSVDTTDAEVDKEKQEFTISTELRAYLDSVMTMFHEQVRPLIIHEPDVAVLAGLSLTLLTYHNSADNISSPSRISDEAASSSRQSISYAPVDNELDAFYAVVDQILQDTQQRLVYKAQSYIRSNISNYKISKTDAQAMARWVELCSQLKITDPEALVELVKQVAVTVDLQNEADRSSDDDLQTSTRASSSFVDVTTAAATATEENSTKDSNNVSPKRLAEECIGPSMDGISHEVASLLDKLPNGRMSAEDVEALQWIYPPVQSYRWLVSQVDGCLDYEVQRGVVEEALAACKQNLLNQGARFVREASIKSKDSGNRGAKQKDSASSVHAEQQAHLFVTYNLNSVEHVFL</sequence>
<dbReference type="InterPro" id="IPR048685">
    <property type="entry name" value="COG3_C"/>
</dbReference>
<evidence type="ECO:0000256" key="8">
    <source>
        <dbReference type="ARBA" id="ARBA00031339"/>
    </source>
</evidence>
<keyword evidence="6" id="KW-0333">Golgi apparatus</keyword>
<dbReference type="GO" id="GO:0006886">
    <property type="term" value="P:intracellular protein transport"/>
    <property type="evidence" value="ECO:0007669"/>
    <property type="project" value="InterPro"/>
</dbReference>
<evidence type="ECO:0000256" key="7">
    <source>
        <dbReference type="ARBA" id="ARBA00023136"/>
    </source>
</evidence>
<gene>
    <name evidence="11" type="primary">COG3</name>
    <name evidence="11" type="ORF">GGI25_003982</name>
</gene>
<evidence type="ECO:0000259" key="10">
    <source>
        <dbReference type="Pfam" id="PF20671"/>
    </source>
</evidence>
<protein>
    <recommendedName>
        <fullName evidence="3">Conserved oligomeric Golgi complex subunit 3</fullName>
    </recommendedName>
    <alternativeName>
        <fullName evidence="8">Component of oligomeric Golgi complex 3</fullName>
    </alternativeName>
</protein>
<dbReference type="GO" id="GO:0017119">
    <property type="term" value="C:Golgi transport complex"/>
    <property type="evidence" value="ECO:0007669"/>
    <property type="project" value="TreeGrafter"/>
</dbReference>
<reference evidence="11" key="1">
    <citation type="submission" date="2022-07" db="EMBL/GenBank/DDBJ databases">
        <title>Phylogenomic reconstructions and comparative analyses of Kickxellomycotina fungi.</title>
        <authorList>
            <person name="Reynolds N.K."/>
            <person name="Stajich J.E."/>
            <person name="Barry K."/>
            <person name="Grigoriev I.V."/>
            <person name="Crous P."/>
            <person name="Smith M.E."/>
        </authorList>
    </citation>
    <scope>NUCLEOTIDE SEQUENCE</scope>
    <source>
        <strain evidence="11">NRRL 3115</strain>
    </source>
</reference>
<evidence type="ECO:0000256" key="6">
    <source>
        <dbReference type="ARBA" id="ARBA00023034"/>
    </source>
</evidence>